<evidence type="ECO:0000313" key="2">
    <source>
        <dbReference type="EMBL" id="RWU10649.1"/>
    </source>
</evidence>
<dbReference type="Proteomes" id="UP000284120">
    <property type="component" value="Unassembled WGS sequence"/>
</dbReference>
<dbReference type="OrthoDB" id="1428164at2"/>
<dbReference type="RefSeq" id="WP_128353295.1">
    <property type="nucleotide sequence ID" value="NZ_QMHN01000001.1"/>
</dbReference>
<reference evidence="2 3" key="1">
    <citation type="submission" date="2018-06" db="EMBL/GenBank/DDBJ databases">
        <title>Pedobacter endophyticus sp. nov., an endophytic bacterium isolated from a leaf of Triticum aestivum.</title>
        <authorList>
            <person name="Zhang L."/>
        </authorList>
    </citation>
    <scope>NUCLEOTIDE SEQUENCE [LARGE SCALE GENOMIC DNA]</scope>
    <source>
        <strain evidence="2 3">CM134L-2</strain>
    </source>
</reference>
<feature type="transmembrane region" description="Helical" evidence="1">
    <location>
        <begin position="6"/>
        <end position="27"/>
    </location>
</feature>
<protein>
    <submittedName>
        <fullName evidence="2">Uncharacterized protein</fullName>
    </submittedName>
</protein>
<dbReference type="AlphaFoldDB" id="A0A443Z2C6"/>
<dbReference type="EMBL" id="SAYW01000001">
    <property type="protein sequence ID" value="RWU10649.1"/>
    <property type="molecule type" value="Genomic_DNA"/>
</dbReference>
<keyword evidence="3" id="KW-1185">Reference proteome</keyword>
<keyword evidence="1" id="KW-0472">Membrane</keyword>
<keyword evidence="1" id="KW-0812">Transmembrane</keyword>
<name>A0A443Z2C6_9SPHI</name>
<gene>
    <name evidence="2" type="ORF">DPV69_04735</name>
</gene>
<keyword evidence="1" id="KW-1133">Transmembrane helix</keyword>
<organism evidence="2 3">
    <name type="scientific">Pedobacter chitinilyticus</name>
    <dbReference type="NCBI Taxonomy" id="2233776"/>
    <lineage>
        <taxon>Bacteria</taxon>
        <taxon>Pseudomonadati</taxon>
        <taxon>Bacteroidota</taxon>
        <taxon>Sphingobacteriia</taxon>
        <taxon>Sphingobacteriales</taxon>
        <taxon>Sphingobacteriaceae</taxon>
        <taxon>Pedobacter</taxon>
    </lineage>
</organism>
<comment type="caution">
    <text evidence="2">The sequence shown here is derived from an EMBL/GenBank/DDBJ whole genome shotgun (WGS) entry which is preliminary data.</text>
</comment>
<proteinExistence type="predicted"/>
<accession>A0A443Z2C6</accession>
<evidence type="ECO:0000313" key="3">
    <source>
        <dbReference type="Proteomes" id="UP000284120"/>
    </source>
</evidence>
<evidence type="ECO:0000256" key="1">
    <source>
        <dbReference type="SAM" id="Phobius"/>
    </source>
</evidence>
<sequence>MNKNTVAFGWMAMATVIAIFVAVYLYFENEEKEKKIAELEEDKLKLILDSLKRNPDLSAEMKFQIEKLIEEFRDVDVKISNELAQALQLLQIGQTENAIEDMVKIMEHLLNVHYKSDPAFKKWIKQEKKKPDLHNLLMFCKTEQKIDDIEFQFFIAIKTIRNKEDHTLDLKLDNYINVSGLVTAIGGIFKLASIVYPKKKLGEVIELKVVS</sequence>